<evidence type="ECO:0000313" key="2">
    <source>
        <dbReference type="Proteomes" id="UP001148838"/>
    </source>
</evidence>
<dbReference type="EMBL" id="JAJSOF020000015">
    <property type="protein sequence ID" value="KAJ4442209.1"/>
    <property type="molecule type" value="Genomic_DNA"/>
</dbReference>
<accession>A0ABQ8T6U9</accession>
<organism evidence="1 2">
    <name type="scientific">Periplaneta americana</name>
    <name type="common">American cockroach</name>
    <name type="synonym">Blatta americana</name>
    <dbReference type="NCBI Taxonomy" id="6978"/>
    <lineage>
        <taxon>Eukaryota</taxon>
        <taxon>Metazoa</taxon>
        <taxon>Ecdysozoa</taxon>
        <taxon>Arthropoda</taxon>
        <taxon>Hexapoda</taxon>
        <taxon>Insecta</taxon>
        <taxon>Pterygota</taxon>
        <taxon>Neoptera</taxon>
        <taxon>Polyneoptera</taxon>
        <taxon>Dictyoptera</taxon>
        <taxon>Blattodea</taxon>
        <taxon>Blattoidea</taxon>
        <taxon>Blattidae</taxon>
        <taxon>Blattinae</taxon>
        <taxon>Periplaneta</taxon>
    </lineage>
</organism>
<reference evidence="1 2" key="1">
    <citation type="journal article" date="2022" name="Allergy">
        <title>Genome assembly and annotation of Periplaneta americana reveal a comprehensive cockroach allergen profile.</title>
        <authorList>
            <person name="Wang L."/>
            <person name="Xiong Q."/>
            <person name="Saelim N."/>
            <person name="Wang L."/>
            <person name="Nong W."/>
            <person name="Wan A.T."/>
            <person name="Shi M."/>
            <person name="Liu X."/>
            <person name="Cao Q."/>
            <person name="Hui J.H.L."/>
            <person name="Sookrung N."/>
            <person name="Leung T.F."/>
            <person name="Tungtrongchitr A."/>
            <person name="Tsui S.K.W."/>
        </authorList>
    </citation>
    <scope>NUCLEOTIDE SEQUENCE [LARGE SCALE GENOMIC DNA]</scope>
    <source>
        <strain evidence="1">PWHHKU_190912</strain>
    </source>
</reference>
<keyword evidence="2" id="KW-1185">Reference proteome</keyword>
<evidence type="ECO:0000313" key="1">
    <source>
        <dbReference type="EMBL" id="KAJ4442209.1"/>
    </source>
</evidence>
<comment type="caution">
    <text evidence="1">The sequence shown here is derived from an EMBL/GenBank/DDBJ whole genome shotgun (WGS) entry which is preliminary data.</text>
</comment>
<protein>
    <submittedName>
        <fullName evidence="1">Uncharacterized protein</fullName>
    </submittedName>
</protein>
<dbReference type="Proteomes" id="UP001148838">
    <property type="component" value="Unassembled WGS sequence"/>
</dbReference>
<sequence>MLPLPLEPRRIRKQHNLKGNWTLSHANCAGRGMDTWGRRSRLRRGGGRIDRNNALAQLAPARPAVRSLGHFYCPQSDVCASWGVILRRFINSLGYLASEDEDDNASKMSPGFNTENYPAFAHVGLRENPEKTSTSYNHGSDFDGMVRLRWLDLLKIRGETFKDWRWIAGTKLWTGVAG</sequence>
<name>A0ABQ8T6U9_PERAM</name>
<gene>
    <name evidence="1" type="ORF">ANN_12075</name>
</gene>
<proteinExistence type="predicted"/>